<evidence type="ECO:0000256" key="1">
    <source>
        <dbReference type="ARBA" id="ARBA00007347"/>
    </source>
</evidence>
<dbReference type="GO" id="GO:0005743">
    <property type="term" value="C:mitochondrial inner membrane"/>
    <property type="evidence" value="ECO:0007669"/>
    <property type="project" value="UniProtKB-SubCell"/>
</dbReference>
<comment type="subcellular location">
    <subcellularLocation>
        <location evidence="3">Mitochondrion inner membrane</location>
    </subcellularLocation>
</comment>
<dbReference type="EMBL" id="CCBQ010000042">
    <property type="protein sequence ID" value="CDO95011.1"/>
    <property type="molecule type" value="Genomic_DNA"/>
</dbReference>
<dbReference type="PROSITE" id="PS51808">
    <property type="entry name" value="CHCH"/>
    <property type="match status" value="1"/>
</dbReference>
<name>A0A0A8L7H1_9SACH</name>
<accession>A0A0A8L7H1</accession>
<evidence type="ECO:0000256" key="3">
    <source>
        <dbReference type="RuleBase" id="RU364104"/>
    </source>
</evidence>
<dbReference type="InterPro" id="IPR013892">
    <property type="entry name" value="Cyt_c_biogenesis_Cmc1-like"/>
</dbReference>
<keyword evidence="3" id="KW-0999">Mitochondrion inner membrane</keyword>
<proteinExistence type="inferred from homology"/>
<dbReference type="Proteomes" id="UP000031516">
    <property type="component" value="Unassembled WGS sequence"/>
</dbReference>
<comment type="function">
    <text evidence="3">Required for mitochondrial cytochrome c oxidase (COX) assembly and respiration.</text>
</comment>
<gene>
    <name evidence="4" type="ORF">KLDO_g3259</name>
</gene>
<organism evidence="4 5">
    <name type="scientific">Kluyveromyces dobzhanskii CBS 2104</name>
    <dbReference type="NCBI Taxonomy" id="1427455"/>
    <lineage>
        <taxon>Eukaryota</taxon>
        <taxon>Fungi</taxon>
        <taxon>Dikarya</taxon>
        <taxon>Ascomycota</taxon>
        <taxon>Saccharomycotina</taxon>
        <taxon>Saccharomycetes</taxon>
        <taxon>Saccharomycetales</taxon>
        <taxon>Saccharomycetaceae</taxon>
        <taxon>Kluyveromyces</taxon>
    </lineage>
</organism>
<evidence type="ECO:0000313" key="4">
    <source>
        <dbReference type="EMBL" id="CDO95011.1"/>
    </source>
</evidence>
<evidence type="ECO:0000256" key="2">
    <source>
        <dbReference type="ARBA" id="ARBA00023157"/>
    </source>
</evidence>
<keyword evidence="5" id="KW-1185">Reference proteome</keyword>
<dbReference type="OrthoDB" id="532630at2759"/>
<keyword evidence="3" id="KW-0496">Mitochondrion</keyword>
<dbReference type="AlphaFoldDB" id="A0A0A8L7H1"/>
<comment type="similarity">
    <text evidence="1 3">Belongs to the CMC family.</text>
</comment>
<keyword evidence="3" id="KW-0472">Membrane</keyword>
<sequence>MHPQLEAERFHSCIDLIQALDTCHRKEYYKRALGLCNNEKEALSKCLHEARLSGERQYILASREKKKVIEEKWKKLEEEEYGEDAVLKKIIQRQLAKKQQGSDSSQ</sequence>
<dbReference type="Pfam" id="PF08583">
    <property type="entry name" value="Cmc1"/>
    <property type="match status" value="1"/>
</dbReference>
<protein>
    <recommendedName>
        <fullName evidence="3">COX assembly mitochondrial protein</fullName>
    </recommendedName>
</protein>
<evidence type="ECO:0000313" key="5">
    <source>
        <dbReference type="Proteomes" id="UP000031516"/>
    </source>
</evidence>
<keyword evidence="3" id="KW-0143">Chaperone</keyword>
<comment type="caution">
    <text evidence="4">The sequence shown here is derived from an EMBL/GenBank/DDBJ whole genome shotgun (WGS) entry which is preliminary data.</text>
</comment>
<keyword evidence="2" id="KW-1015">Disulfide bond</keyword>
<reference evidence="4 5" key="1">
    <citation type="submission" date="2014-03" db="EMBL/GenBank/DDBJ databases">
        <title>The genome of Kluyveromyces dobzhanskii.</title>
        <authorList>
            <person name="Nystedt B."/>
            <person name="Astrom S."/>
        </authorList>
    </citation>
    <scope>NUCLEOTIDE SEQUENCE [LARGE SCALE GENOMIC DNA]</scope>
    <source>
        <strain evidence="4 5">CBS 2104</strain>
    </source>
</reference>